<dbReference type="SUPFAM" id="SSF46785">
    <property type="entry name" value="Winged helix' DNA-binding domain"/>
    <property type="match status" value="1"/>
</dbReference>
<dbReference type="InterPro" id="IPR001766">
    <property type="entry name" value="Fork_head_dom"/>
</dbReference>
<evidence type="ECO:0000256" key="8">
    <source>
        <dbReference type="SAM" id="MobiDB-lite"/>
    </source>
</evidence>
<reference evidence="10" key="5">
    <citation type="submission" date="2025-09" db="UniProtKB">
        <authorList>
            <consortium name="Ensembl"/>
        </authorList>
    </citation>
    <scope>IDENTIFICATION</scope>
</reference>
<dbReference type="InterPro" id="IPR052327">
    <property type="entry name" value="Activin_resp_transcr_regulator"/>
</dbReference>
<feature type="region of interest" description="Disordered" evidence="8">
    <location>
        <begin position="215"/>
        <end position="262"/>
    </location>
</feature>
<evidence type="ECO:0000256" key="7">
    <source>
        <dbReference type="PROSITE-ProRule" id="PRU00089"/>
    </source>
</evidence>
<dbReference type="PANTHER" id="PTHR47316">
    <property type="entry name" value="FORKHEAD BOX PROTEIN H1"/>
    <property type="match status" value="1"/>
</dbReference>
<reference evidence="10" key="4">
    <citation type="submission" date="2025-08" db="UniProtKB">
        <authorList>
            <consortium name="Ensembl"/>
        </authorList>
    </citation>
    <scope>IDENTIFICATION</scope>
</reference>
<reference evidence="11" key="2">
    <citation type="journal article" date="2007" name="PLoS Biol.">
        <title>Survey sequencing and comparative analysis of the elephant shark (Callorhinchus milii) genome.</title>
        <authorList>
            <person name="Venkatesh B."/>
            <person name="Kirkness E.F."/>
            <person name="Loh Y.H."/>
            <person name="Halpern A.L."/>
            <person name="Lee A.P."/>
            <person name="Johnson J."/>
            <person name="Dandona N."/>
            <person name="Viswanathan L.D."/>
            <person name="Tay A."/>
            <person name="Venter J.C."/>
            <person name="Strausberg R.L."/>
            <person name="Brenner S."/>
        </authorList>
    </citation>
    <scope>NUCLEOTIDE SEQUENCE [LARGE SCALE GENOMIC DNA]</scope>
</reference>
<accession>A0A4W3IF77</accession>
<dbReference type="SMART" id="SM00339">
    <property type="entry name" value="FH"/>
    <property type="match status" value="1"/>
</dbReference>
<keyword evidence="11" id="KW-1185">Reference proteome</keyword>
<name>A0A4W3IF77_CALMI</name>
<dbReference type="GO" id="GO:0000976">
    <property type="term" value="F:transcription cis-regulatory region binding"/>
    <property type="evidence" value="ECO:0007669"/>
    <property type="project" value="TreeGrafter"/>
</dbReference>
<evidence type="ECO:0000256" key="4">
    <source>
        <dbReference type="ARBA" id="ARBA00023159"/>
    </source>
</evidence>
<dbReference type="GO" id="GO:0046332">
    <property type="term" value="F:SMAD binding"/>
    <property type="evidence" value="ECO:0007669"/>
    <property type="project" value="UniProtKB-ARBA"/>
</dbReference>
<dbReference type="CDD" id="cd20022">
    <property type="entry name" value="FH_FOXH"/>
    <property type="match status" value="1"/>
</dbReference>
<keyword evidence="6 7" id="KW-0539">Nucleus</keyword>
<reference evidence="11" key="3">
    <citation type="journal article" date="2014" name="Nature">
        <title>Elephant shark genome provides unique insights into gnathostome evolution.</title>
        <authorList>
            <consortium name="International Elephant Shark Genome Sequencing Consortium"/>
            <person name="Venkatesh B."/>
            <person name="Lee A.P."/>
            <person name="Ravi V."/>
            <person name="Maurya A.K."/>
            <person name="Lian M.M."/>
            <person name="Swann J.B."/>
            <person name="Ohta Y."/>
            <person name="Flajnik M.F."/>
            <person name="Sutoh Y."/>
            <person name="Kasahara M."/>
            <person name="Hoon S."/>
            <person name="Gangu V."/>
            <person name="Roy S.W."/>
            <person name="Irimia M."/>
            <person name="Korzh V."/>
            <person name="Kondrychyn I."/>
            <person name="Lim Z.W."/>
            <person name="Tay B.H."/>
            <person name="Tohari S."/>
            <person name="Kong K.W."/>
            <person name="Ho S."/>
            <person name="Lorente-Galdos B."/>
            <person name="Quilez J."/>
            <person name="Marques-Bonet T."/>
            <person name="Raney B.J."/>
            <person name="Ingham P.W."/>
            <person name="Tay A."/>
            <person name="Hillier L.W."/>
            <person name="Minx P."/>
            <person name="Boehm T."/>
            <person name="Wilson R.K."/>
            <person name="Brenner S."/>
            <person name="Warren W.C."/>
        </authorList>
    </citation>
    <scope>NUCLEOTIDE SEQUENCE [LARGE SCALE GENOMIC DNA]</scope>
</reference>
<dbReference type="InterPro" id="IPR036390">
    <property type="entry name" value="WH_DNA-bd_sf"/>
</dbReference>
<dbReference type="PANTHER" id="PTHR47316:SF1">
    <property type="entry name" value="FORKHEAD BOX PROTEIN H1"/>
    <property type="match status" value="1"/>
</dbReference>
<feature type="domain" description="Fork-head" evidence="9">
    <location>
        <begin position="33"/>
        <end position="127"/>
    </location>
</feature>
<dbReference type="PROSITE" id="PS00658">
    <property type="entry name" value="FORK_HEAD_2"/>
    <property type="match status" value="1"/>
</dbReference>
<comment type="subcellular location">
    <subcellularLocation>
        <location evidence="1 7">Nucleus</location>
    </subcellularLocation>
</comment>
<evidence type="ECO:0000313" key="10">
    <source>
        <dbReference type="Ensembl" id="ENSCMIP00000026131.1"/>
    </source>
</evidence>
<dbReference type="Gene3D" id="1.10.10.10">
    <property type="entry name" value="Winged helix-like DNA-binding domain superfamily/Winged helix DNA-binding domain"/>
    <property type="match status" value="1"/>
</dbReference>
<dbReference type="GO" id="GO:0032444">
    <property type="term" value="C:activin responsive factor complex"/>
    <property type="evidence" value="ECO:0007669"/>
    <property type="project" value="TreeGrafter"/>
</dbReference>
<evidence type="ECO:0000256" key="3">
    <source>
        <dbReference type="ARBA" id="ARBA00023125"/>
    </source>
</evidence>
<dbReference type="GeneTree" id="ENSGT00940000159537"/>
<proteinExistence type="predicted"/>
<dbReference type="Ensembl" id="ENSCMIT00000026559.1">
    <property type="protein sequence ID" value="ENSCMIP00000026131.1"/>
    <property type="gene ID" value="ENSCMIG00000011466.1"/>
</dbReference>
<keyword evidence="3 7" id="KW-0238">DNA-binding</keyword>
<dbReference type="GO" id="GO:0001228">
    <property type="term" value="F:DNA-binding transcription activator activity, RNA polymerase II-specific"/>
    <property type="evidence" value="ECO:0007669"/>
    <property type="project" value="TreeGrafter"/>
</dbReference>
<dbReference type="Pfam" id="PF00250">
    <property type="entry name" value="Forkhead"/>
    <property type="match status" value="1"/>
</dbReference>
<protein>
    <recommendedName>
        <fullName evidence="9">Fork-head domain-containing protein</fullName>
    </recommendedName>
</protein>
<dbReference type="InterPro" id="IPR030456">
    <property type="entry name" value="TF_fork_head_CS_2"/>
</dbReference>
<evidence type="ECO:0000259" key="9">
    <source>
        <dbReference type="PROSITE" id="PS50039"/>
    </source>
</evidence>
<dbReference type="Proteomes" id="UP000314986">
    <property type="component" value="Unassembled WGS sequence"/>
</dbReference>
<dbReference type="InterPro" id="IPR047511">
    <property type="entry name" value="FH_FOXH1"/>
</dbReference>
<feature type="DNA-binding region" description="Fork-head" evidence="7">
    <location>
        <begin position="33"/>
        <end position="127"/>
    </location>
</feature>
<keyword evidence="5" id="KW-0804">Transcription</keyword>
<evidence type="ECO:0000256" key="2">
    <source>
        <dbReference type="ARBA" id="ARBA00023015"/>
    </source>
</evidence>
<feature type="region of interest" description="Disordered" evidence="8">
    <location>
        <begin position="145"/>
        <end position="184"/>
    </location>
</feature>
<keyword evidence="2" id="KW-0805">Transcription regulation</keyword>
<dbReference type="GO" id="GO:0007179">
    <property type="term" value="P:transforming growth factor beta receptor signaling pathway"/>
    <property type="evidence" value="ECO:0007669"/>
    <property type="project" value="TreeGrafter"/>
</dbReference>
<evidence type="ECO:0000256" key="6">
    <source>
        <dbReference type="ARBA" id="ARBA00023242"/>
    </source>
</evidence>
<feature type="compositionally biased region" description="Low complexity" evidence="8">
    <location>
        <begin position="215"/>
        <end position="233"/>
    </location>
</feature>
<evidence type="ECO:0000256" key="1">
    <source>
        <dbReference type="ARBA" id="ARBA00004123"/>
    </source>
</evidence>
<feature type="compositionally biased region" description="Low complexity" evidence="8">
    <location>
        <begin position="145"/>
        <end position="159"/>
    </location>
</feature>
<evidence type="ECO:0000313" key="11">
    <source>
        <dbReference type="Proteomes" id="UP000314986"/>
    </source>
</evidence>
<dbReference type="PROSITE" id="PS50039">
    <property type="entry name" value="FORK_HEAD_3"/>
    <property type="match status" value="1"/>
</dbReference>
<keyword evidence="4" id="KW-0010">Activator</keyword>
<sequence>RPSTSWPRLGPWGWISPTTRHPLFRKNYQRYPKPPYTYLALIAMAILNSPEKRLKLSQVGVMFPFFKGHYKGWKDSVRHNLSLNNCFIKVLNDPKRPQAKGNYWTVDVNRIPPEAMKRQNTAVSRQDGTGFAADLTLYLQEAAAAGDEQQQEEAAAPAAGEERDEAAATTADAVDVEDRLEGSTSGVARGLAALRLVARSPTWCSTAWRSRSSRSSVSSLDDDVAASAPVSPAKRPRPSSPPPPERRPLPWELPTSYTKTAPPNAVAPSGAGLPLSGLLSCGARPPGLLLYSPFLGAPCWPLVAARPPSPLRLPVVAPATALDLERMLRAVPPNKSVFDTIVHHLLPAEAVLQGGPVRYPVFPFHY</sequence>
<dbReference type="AlphaFoldDB" id="A0A4W3IF77"/>
<organism evidence="10 11">
    <name type="scientific">Callorhinchus milii</name>
    <name type="common">Ghost shark</name>
    <dbReference type="NCBI Taxonomy" id="7868"/>
    <lineage>
        <taxon>Eukaryota</taxon>
        <taxon>Metazoa</taxon>
        <taxon>Chordata</taxon>
        <taxon>Craniata</taxon>
        <taxon>Vertebrata</taxon>
        <taxon>Chondrichthyes</taxon>
        <taxon>Holocephali</taxon>
        <taxon>Chimaeriformes</taxon>
        <taxon>Callorhinchidae</taxon>
        <taxon>Callorhinchus</taxon>
    </lineage>
</organism>
<evidence type="ECO:0000256" key="5">
    <source>
        <dbReference type="ARBA" id="ARBA00023163"/>
    </source>
</evidence>
<dbReference type="InterPro" id="IPR036388">
    <property type="entry name" value="WH-like_DNA-bd_sf"/>
</dbReference>
<reference evidence="11" key="1">
    <citation type="journal article" date="2006" name="Science">
        <title>Ancient noncoding elements conserved in the human genome.</title>
        <authorList>
            <person name="Venkatesh B."/>
            <person name="Kirkness E.F."/>
            <person name="Loh Y.H."/>
            <person name="Halpern A.L."/>
            <person name="Lee A.P."/>
            <person name="Johnson J."/>
            <person name="Dandona N."/>
            <person name="Viswanathan L.D."/>
            <person name="Tay A."/>
            <person name="Venter J.C."/>
            <person name="Strausberg R.L."/>
            <person name="Brenner S."/>
        </authorList>
    </citation>
    <scope>NUCLEOTIDE SEQUENCE [LARGE SCALE GENOMIC DNA]</scope>
</reference>
<dbReference type="PRINTS" id="PR00053">
    <property type="entry name" value="FORKHEAD"/>
</dbReference>
<dbReference type="FunFam" id="1.10.10.10:FF:000278">
    <property type="entry name" value="Forkhead box protein H1"/>
    <property type="match status" value="1"/>
</dbReference>